<accession>A0A835RAH6</accession>
<comment type="caution">
    <text evidence="2">The sequence shown here is derived from an EMBL/GenBank/DDBJ whole genome shotgun (WGS) entry which is preliminary data.</text>
</comment>
<dbReference type="Proteomes" id="UP000639772">
    <property type="component" value="Unassembled WGS sequence"/>
</dbReference>
<protein>
    <submittedName>
        <fullName evidence="2">Uncharacterized protein</fullName>
    </submittedName>
</protein>
<organism evidence="2 3">
    <name type="scientific">Vanilla planifolia</name>
    <name type="common">Vanilla</name>
    <dbReference type="NCBI Taxonomy" id="51239"/>
    <lineage>
        <taxon>Eukaryota</taxon>
        <taxon>Viridiplantae</taxon>
        <taxon>Streptophyta</taxon>
        <taxon>Embryophyta</taxon>
        <taxon>Tracheophyta</taxon>
        <taxon>Spermatophyta</taxon>
        <taxon>Magnoliopsida</taxon>
        <taxon>Liliopsida</taxon>
        <taxon>Asparagales</taxon>
        <taxon>Orchidaceae</taxon>
        <taxon>Vanilloideae</taxon>
        <taxon>Vanilleae</taxon>
        <taxon>Vanilla</taxon>
    </lineage>
</organism>
<sequence length="49" mass="5808">METTNESPFTNKRRIEGILQLRNPKRSNNGPRISGKPQRRRRATERTEE</sequence>
<evidence type="ECO:0000256" key="1">
    <source>
        <dbReference type="SAM" id="MobiDB-lite"/>
    </source>
</evidence>
<evidence type="ECO:0000313" key="3">
    <source>
        <dbReference type="Proteomes" id="UP000639772"/>
    </source>
</evidence>
<feature type="region of interest" description="Disordered" evidence="1">
    <location>
        <begin position="1"/>
        <end position="49"/>
    </location>
</feature>
<gene>
    <name evidence="2" type="ORF">HPP92_008903</name>
</gene>
<feature type="compositionally biased region" description="Polar residues" evidence="1">
    <location>
        <begin position="1"/>
        <end position="10"/>
    </location>
</feature>
<dbReference type="AlphaFoldDB" id="A0A835RAH6"/>
<evidence type="ECO:0000313" key="2">
    <source>
        <dbReference type="EMBL" id="KAG0486808.1"/>
    </source>
</evidence>
<reference evidence="2 3" key="1">
    <citation type="journal article" date="2020" name="Nat. Food">
        <title>A phased Vanilla planifolia genome enables genetic improvement of flavour and production.</title>
        <authorList>
            <person name="Hasing T."/>
            <person name="Tang H."/>
            <person name="Brym M."/>
            <person name="Khazi F."/>
            <person name="Huang T."/>
            <person name="Chambers A.H."/>
        </authorList>
    </citation>
    <scope>NUCLEOTIDE SEQUENCE [LARGE SCALE GENOMIC DNA]</scope>
    <source>
        <tissue evidence="2">Leaf</tissue>
    </source>
</reference>
<proteinExistence type="predicted"/>
<name>A0A835RAH6_VANPL</name>
<dbReference type="EMBL" id="JADCNM010000004">
    <property type="protein sequence ID" value="KAG0486808.1"/>
    <property type="molecule type" value="Genomic_DNA"/>
</dbReference>